<gene>
    <name evidence="2" type="ORF">GTP81_15790</name>
</gene>
<dbReference type="EMBL" id="WWCV01000026">
    <property type="protein sequence ID" value="MYN18214.1"/>
    <property type="molecule type" value="Genomic_DNA"/>
</dbReference>
<organism evidence="2 3">
    <name type="scientific">Duganella vulcania</name>
    <dbReference type="NCBI Taxonomy" id="2692166"/>
    <lineage>
        <taxon>Bacteria</taxon>
        <taxon>Pseudomonadati</taxon>
        <taxon>Pseudomonadota</taxon>
        <taxon>Betaproteobacteria</taxon>
        <taxon>Burkholderiales</taxon>
        <taxon>Oxalobacteraceae</taxon>
        <taxon>Telluria group</taxon>
        <taxon>Duganella</taxon>
    </lineage>
</organism>
<dbReference type="Pfam" id="PF14534">
    <property type="entry name" value="DUF4440"/>
    <property type="match status" value="1"/>
</dbReference>
<dbReference type="InterPro" id="IPR027843">
    <property type="entry name" value="DUF4440"/>
</dbReference>
<comment type="caution">
    <text evidence="2">The sequence shown here is derived from an EMBL/GenBank/DDBJ whole genome shotgun (WGS) entry which is preliminary data.</text>
</comment>
<dbReference type="AlphaFoldDB" id="A0A845HMW5"/>
<protein>
    <submittedName>
        <fullName evidence="2">DUF4440 domain-containing protein</fullName>
    </submittedName>
</protein>
<feature type="domain" description="DUF4440" evidence="1">
    <location>
        <begin position="30"/>
        <end position="114"/>
    </location>
</feature>
<accession>A0A845HMW5</accession>
<dbReference type="Proteomes" id="UP000484875">
    <property type="component" value="Unassembled WGS sequence"/>
</dbReference>
<dbReference type="SUPFAM" id="SSF54427">
    <property type="entry name" value="NTF2-like"/>
    <property type="match status" value="1"/>
</dbReference>
<evidence type="ECO:0000259" key="1">
    <source>
        <dbReference type="Pfam" id="PF14534"/>
    </source>
</evidence>
<evidence type="ECO:0000313" key="2">
    <source>
        <dbReference type="EMBL" id="MYN18214.1"/>
    </source>
</evidence>
<keyword evidence="3" id="KW-1185">Reference proteome</keyword>
<dbReference type="InterPro" id="IPR032710">
    <property type="entry name" value="NTF2-like_dom_sf"/>
</dbReference>
<dbReference type="Gene3D" id="3.10.450.50">
    <property type="match status" value="1"/>
</dbReference>
<sequence>MLNSHLEAILSELSAREPIFHRREFGTSREDLLKMTADDFWEIGASGAVYDRNFVIATLLERYQSPEPDDLVCSDFTIRQLAHGLYQLNYVLQQPGRRTRRTTLWRKTNEAWQIVFHQGTVISEPYSAS</sequence>
<name>A0A845HMW5_9BURK</name>
<dbReference type="RefSeq" id="WP_161090777.1">
    <property type="nucleotide sequence ID" value="NZ_WWCV01000026.1"/>
</dbReference>
<proteinExistence type="predicted"/>
<evidence type="ECO:0000313" key="3">
    <source>
        <dbReference type="Proteomes" id="UP000484875"/>
    </source>
</evidence>
<reference evidence="2 3" key="1">
    <citation type="submission" date="2019-12" db="EMBL/GenBank/DDBJ databases">
        <title>Novel species isolated from a subtropical stream in China.</title>
        <authorList>
            <person name="Lu H."/>
        </authorList>
    </citation>
    <scope>NUCLEOTIDE SEQUENCE [LARGE SCALE GENOMIC DNA]</scope>
    <source>
        <strain evidence="2 3">FT107W</strain>
    </source>
</reference>